<evidence type="ECO:0000256" key="1">
    <source>
        <dbReference type="SAM" id="MobiDB-lite"/>
    </source>
</evidence>
<gene>
    <name evidence="3" type="ORF">PENSOL_c007G02191</name>
</gene>
<evidence type="ECO:0000313" key="4">
    <source>
        <dbReference type="Proteomes" id="UP000191612"/>
    </source>
</evidence>
<dbReference type="PANTHER" id="PTHR43734:SF4">
    <property type="entry name" value="AMINE OXIDASE DOMAIN-CONTAINING PROTEIN"/>
    <property type="match status" value="1"/>
</dbReference>
<dbReference type="GO" id="GO:0016491">
    <property type="term" value="F:oxidoreductase activity"/>
    <property type="evidence" value="ECO:0007669"/>
    <property type="project" value="InterPro"/>
</dbReference>
<dbReference type="Proteomes" id="UP000191612">
    <property type="component" value="Unassembled WGS sequence"/>
</dbReference>
<sequence>MVTKQIDVDVLVIGAGPTGLGAAKRLQQVKSASWLIIDSNETPGGLASTDITSEGFLFDVGGHVIFSHYKYFDDCLNEALPKAEDWYEHQRVSFVRYDGRWVPYPFQNNISVLSKEEQIKCITSLMDAALEARARPASNKPDNFDIWNTRNVGERLNEIFMRPYNFKVWALPPSKMNATWLGERVAAPNLKLLTSNVILNKVAGNWGPNATFKFPAEGGTGGIWIAVANTIAKDKTRFGEHGTVVRVDADAKKVYLKDGTVVHYRSLISTMAVDYLAEAMADTKLKQLCKPLFYSSTNVIGVGVRGKLPGRIGDKCWPKKNTKLPTKQLANGDKPTSSEPKEGPYWSIMLEVSESQYKPVNHDTLLADSIQGLINTELLKPKDEIVSTYVRRFDHGYPTPSLERNGALDEILPYLQQKDILSRGRFGSWNFMLGVEAVDHIVSGAVELTLAYPDFVNSRANTERRLV</sequence>
<dbReference type="Pfam" id="PF01593">
    <property type="entry name" value="Amino_oxidase"/>
    <property type="match status" value="1"/>
</dbReference>
<comment type="caution">
    <text evidence="3">The sequence shown here is derived from an EMBL/GenBank/DDBJ whole genome shotgun (WGS) entry which is preliminary data.</text>
</comment>
<dbReference type="InterPro" id="IPR036188">
    <property type="entry name" value="FAD/NAD-bd_sf"/>
</dbReference>
<feature type="domain" description="Amine oxidase" evidence="2">
    <location>
        <begin position="18"/>
        <end position="320"/>
    </location>
</feature>
<feature type="compositionally biased region" description="Polar residues" evidence="1">
    <location>
        <begin position="323"/>
        <end position="338"/>
    </location>
</feature>
<organism evidence="3 4">
    <name type="scientific">Penicillium solitum</name>
    <dbReference type="NCBI Taxonomy" id="60172"/>
    <lineage>
        <taxon>Eukaryota</taxon>
        <taxon>Fungi</taxon>
        <taxon>Dikarya</taxon>
        <taxon>Ascomycota</taxon>
        <taxon>Pezizomycotina</taxon>
        <taxon>Eurotiomycetes</taxon>
        <taxon>Eurotiomycetidae</taxon>
        <taxon>Eurotiales</taxon>
        <taxon>Aspergillaceae</taxon>
        <taxon>Penicillium</taxon>
    </lineage>
</organism>
<dbReference type="STRING" id="60172.A0A1V6RD53"/>
<dbReference type="EMBL" id="MDYO01000007">
    <property type="protein sequence ID" value="OQD99122.1"/>
    <property type="molecule type" value="Genomic_DNA"/>
</dbReference>
<dbReference type="SUPFAM" id="SSF51905">
    <property type="entry name" value="FAD/NAD(P)-binding domain"/>
    <property type="match status" value="1"/>
</dbReference>
<feature type="region of interest" description="Disordered" evidence="1">
    <location>
        <begin position="323"/>
        <end position="342"/>
    </location>
</feature>
<evidence type="ECO:0000313" key="3">
    <source>
        <dbReference type="EMBL" id="OQD99122.1"/>
    </source>
</evidence>
<reference evidence="4" key="1">
    <citation type="journal article" date="2017" name="Nat. Microbiol.">
        <title>Global analysis of biosynthetic gene clusters reveals vast potential of secondary metabolite production in Penicillium species.</title>
        <authorList>
            <person name="Nielsen J.C."/>
            <person name="Grijseels S."/>
            <person name="Prigent S."/>
            <person name="Ji B."/>
            <person name="Dainat J."/>
            <person name="Nielsen K.F."/>
            <person name="Frisvad J.C."/>
            <person name="Workman M."/>
            <person name="Nielsen J."/>
        </authorList>
    </citation>
    <scope>NUCLEOTIDE SEQUENCE [LARGE SCALE GENOMIC DNA]</scope>
    <source>
        <strain evidence="4">IBT 29525</strain>
    </source>
</reference>
<dbReference type="Gene3D" id="3.50.50.60">
    <property type="entry name" value="FAD/NAD(P)-binding domain"/>
    <property type="match status" value="1"/>
</dbReference>
<dbReference type="InterPro" id="IPR002937">
    <property type="entry name" value="Amino_oxidase"/>
</dbReference>
<keyword evidence="4" id="KW-1185">Reference proteome</keyword>
<dbReference type="PANTHER" id="PTHR43734">
    <property type="entry name" value="PHYTOENE DESATURASE"/>
    <property type="match status" value="1"/>
</dbReference>
<name>A0A1V6RD53_9EURO</name>
<evidence type="ECO:0000259" key="2">
    <source>
        <dbReference type="Pfam" id="PF01593"/>
    </source>
</evidence>
<dbReference type="AlphaFoldDB" id="A0A1V6RD53"/>
<accession>A0A1V6RD53</accession>
<protein>
    <recommendedName>
        <fullName evidence="2">Amine oxidase domain-containing protein</fullName>
    </recommendedName>
</protein>
<proteinExistence type="predicted"/>